<dbReference type="Proteomes" id="UP000225972">
    <property type="component" value="Unassembled WGS sequence"/>
</dbReference>
<evidence type="ECO:0000313" key="5">
    <source>
        <dbReference type="Proteomes" id="UP000225972"/>
    </source>
</evidence>
<dbReference type="InterPro" id="IPR025711">
    <property type="entry name" value="PepSY"/>
</dbReference>
<dbReference type="EMBL" id="FXXP01000001">
    <property type="protein sequence ID" value="SMX27061.1"/>
    <property type="molecule type" value="Genomic_DNA"/>
</dbReference>
<accession>A0A238J8M1</accession>
<name>A0A238J8M1_9RHOB</name>
<feature type="chain" id="PRO_5013099427" description="PepSY domain-containing protein" evidence="2">
    <location>
        <begin position="23"/>
        <end position="109"/>
    </location>
</feature>
<feature type="signal peptide" evidence="2">
    <location>
        <begin position="1"/>
        <end position="22"/>
    </location>
</feature>
<sequence>MSFETFKLTALTTMIASVPVLAFAQLQLGDQVGTEEAVIRAWMEAQGAEVTEIEIEEGEIEVEYILDGAEYEAELDPATGTVIALEAEDDSGDDSEDDDDDDDKDSDDS</sequence>
<dbReference type="Pfam" id="PF13670">
    <property type="entry name" value="PepSY_2"/>
    <property type="match status" value="1"/>
</dbReference>
<reference evidence="5" key="1">
    <citation type="submission" date="2017-05" db="EMBL/GenBank/DDBJ databases">
        <authorList>
            <person name="Rodrigo-Torres L."/>
            <person name="Arahal R. D."/>
            <person name="Lucena T."/>
        </authorList>
    </citation>
    <scope>NUCLEOTIDE SEQUENCE [LARGE SCALE GENOMIC DNA]</scope>
    <source>
        <strain evidence="5">CECT 8649</strain>
    </source>
</reference>
<evidence type="ECO:0000256" key="1">
    <source>
        <dbReference type="SAM" id="MobiDB-lite"/>
    </source>
</evidence>
<evidence type="ECO:0000256" key="2">
    <source>
        <dbReference type="SAM" id="SignalP"/>
    </source>
</evidence>
<protein>
    <recommendedName>
        <fullName evidence="3">PepSY domain-containing protein</fullName>
    </recommendedName>
</protein>
<organism evidence="4 5">
    <name type="scientific">Pelagimonas phthalicica</name>
    <dbReference type="NCBI Taxonomy" id="1037362"/>
    <lineage>
        <taxon>Bacteria</taxon>
        <taxon>Pseudomonadati</taxon>
        <taxon>Pseudomonadota</taxon>
        <taxon>Alphaproteobacteria</taxon>
        <taxon>Rhodobacterales</taxon>
        <taxon>Roseobacteraceae</taxon>
        <taxon>Pelagimonas</taxon>
    </lineage>
</organism>
<gene>
    <name evidence="4" type="ORF">TRP8649_01163</name>
</gene>
<feature type="compositionally biased region" description="Acidic residues" evidence="1">
    <location>
        <begin position="86"/>
        <end position="109"/>
    </location>
</feature>
<dbReference type="RefSeq" id="WP_099243267.1">
    <property type="nucleotide sequence ID" value="NZ_FXXP01000001.1"/>
</dbReference>
<keyword evidence="2" id="KW-0732">Signal</keyword>
<dbReference type="AlphaFoldDB" id="A0A238J8M1"/>
<feature type="region of interest" description="Disordered" evidence="1">
    <location>
        <begin position="83"/>
        <end position="109"/>
    </location>
</feature>
<feature type="domain" description="PepSY" evidence="3">
    <location>
        <begin position="9"/>
        <end position="84"/>
    </location>
</feature>
<evidence type="ECO:0000259" key="3">
    <source>
        <dbReference type="Pfam" id="PF13670"/>
    </source>
</evidence>
<evidence type="ECO:0000313" key="4">
    <source>
        <dbReference type="EMBL" id="SMX27061.1"/>
    </source>
</evidence>
<proteinExistence type="predicted"/>
<keyword evidence="5" id="KW-1185">Reference proteome</keyword>